<keyword evidence="3 12" id="KW-0813">Transport</keyword>
<keyword evidence="8 12" id="KW-0653">Protein transport</keyword>
<evidence type="ECO:0000256" key="3">
    <source>
        <dbReference type="ARBA" id="ARBA00022448"/>
    </source>
</evidence>
<dbReference type="Pfam" id="PF05529">
    <property type="entry name" value="Bap31"/>
    <property type="match status" value="1"/>
</dbReference>
<dbReference type="InterPro" id="IPR008417">
    <property type="entry name" value="BAP29/BAP31"/>
</dbReference>
<feature type="transmembrane region" description="Helical" evidence="12">
    <location>
        <begin position="103"/>
        <end position="120"/>
    </location>
</feature>
<dbReference type="PANTHER" id="PTHR12701">
    <property type="entry name" value="BCR-ASSOCIATED PROTEIN, BAP"/>
    <property type="match status" value="1"/>
</dbReference>
<protein>
    <recommendedName>
        <fullName evidence="12">Endoplasmic reticulum transmembrane protein</fullName>
    </recommendedName>
</protein>
<organism evidence="16 17">
    <name type="scientific">Zophobas morio</name>
    <dbReference type="NCBI Taxonomy" id="2755281"/>
    <lineage>
        <taxon>Eukaryota</taxon>
        <taxon>Metazoa</taxon>
        <taxon>Ecdysozoa</taxon>
        <taxon>Arthropoda</taxon>
        <taxon>Hexapoda</taxon>
        <taxon>Insecta</taxon>
        <taxon>Pterygota</taxon>
        <taxon>Neoptera</taxon>
        <taxon>Endopterygota</taxon>
        <taxon>Coleoptera</taxon>
        <taxon>Polyphaga</taxon>
        <taxon>Cucujiformia</taxon>
        <taxon>Tenebrionidae</taxon>
        <taxon>Zophobas</taxon>
    </lineage>
</organism>
<evidence type="ECO:0000256" key="4">
    <source>
        <dbReference type="ARBA" id="ARBA00022692"/>
    </source>
</evidence>
<feature type="coiled-coil region" evidence="13">
    <location>
        <begin position="163"/>
        <end position="218"/>
    </location>
</feature>
<evidence type="ECO:0000256" key="1">
    <source>
        <dbReference type="ARBA" id="ARBA00004477"/>
    </source>
</evidence>
<keyword evidence="4 12" id="KW-0812">Transmembrane</keyword>
<keyword evidence="6 12" id="KW-0256">Endoplasmic reticulum</keyword>
<evidence type="ECO:0000256" key="9">
    <source>
        <dbReference type="ARBA" id="ARBA00022989"/>
    </source>
</evidence>
<evidence type="ECO:0000256" key="12">
    <source>
        <dbReference type="RuleBase" id="RU367026"/>
    </source>
</evidence>
<evidence type="ECO:0000256" key="10">
    <source>
        <dbReference type="ARBA" id="ARBA00023054"/>
    </source>
</evidence>
<evidence type="ECO:0000259" key="14">
    <source>
        <dbReference type="Pfam" id="PF05529"/>
    </source>
</evidence>
<evidence type="ECO:0000313" key="17">
    <source>
        <dbReference type="Proteomes" id="UP001168821"/>
    </source>
</evidence>
<evidence type="ECO:0000256" key="8">
    <source>
        <dbReference type="ARBA" id="ARBA00022927"/>
    </source>
</evidence>
<dbReference type="GO" id="GO:0005789">
    <property type="term" value="C:endoplasmic reticulum membrane"/>
    <property type="evidence" value="ECO:0007669"/>
    <property type="project" value="UniProtKB-SubCell"/>
</dbReference>
<evidence type="ECO:0000313" key="16">
    <source>
        <dbReference type="EMBL" id="KAJ3660384.1"/>
    </source>
</evidence>
<reference evidence="16" key="1">
    <citation type="journal article" date="2023" name="G3 (Bethesda)">
        <title>Whole genome assemblies of Zophobas morio and Tenebrio molitor.</title>
        <authorList>
            <person name="Kaur S."/>
            <person name="Stinson S.A."/>
            <person name="diCenzo G.C."/>
        </authorList>
    </citation>
    <scope>NUCLEOTIDE SEQUENCE</scope>
    <source>
        <strain evidence="16">QUZm001</strain>
    </source>
</reference>
<evidence type="ECO:0000256" key="7">
    <source>
        <dbReference type="ARBA" id="ARBA00022892"/>
    </source>
</evidence>
<evidence type="ECO:0000259" key="15">
    <source>
        <dbReference type="Pfam" id="PF18035"/>
    </source>
</evidence>
<dbReference type="GO" id="GO:0006886">
    <property type="term" value="P:intracellular protein transport"/>
    <property type="evidence" value="ECO:0007669"/>
    <property type="project" value="UniProtKB-UniRule"/>
</dbReference>
<dbReference type="Pfam" id="PF18035">
    <property type="entry name" value="Bap31_Bap29_C"/>
    <property type="match status" value="1"/>
</dbReference>
<keyword evidence="5" id="KW-0053">Apoptosis</keyword>
<sequence length="231" mass="26228">MSLQWTLIAGFLYAEIAIVLLLVLPVASPKRWNAFFKSRFLQGLQRQAGIYFLILLAILVLFLLDAIREMRKYSQIDSEEHGHAHLDREMQGSMRLFRAQRNFYISGFSLFLSLVIRRLVTLISSQAELLAQSEASLRQAQSATTAARSLLAQQGEMAQNSSNEAHDKEVTELKTKIKELEEELATEVKDKSALKKQSDNLAKEYDRLAEEHSKLQKKITISAEGDSKKDN</sequence>
<dbReference type="PANTHER" id="PTHR12701:SF20">
    <property type="entry name" value="ENDOPLASMIC RETICULUM TRANSMEMBRANE PROTEIN"/>
    <property type="match status" value="1"/>
</dbReference>
<proteinExistence type="inferred from homology"/>
<evidence type="ECO:0000256" key="2">
    <source>
        <dbReference type="ARBA" id="ARBA00007956"/>
    </source>
</evidence>
<dbReference type="GO" id="GO:0070973">
    <property type="term" value="P:protein localization to endoplasmic reticulum exit site"/>
    <property type="evidence" value="ECO:0007669"/>
    <property type="project" value="UniProtKB-UniRule"/>
</dbReference>
<dbReference type="AlphaFoldDB" id="A0AA38MLC7"/>
<name>A0AA38MLC7_9CUCU</name>
<evidence type="ECO:0000256" key="6">
    <source>
        <dbReference type="ARBA" id="ARBA00022824"/>
    </source>
</evidence>
<comment type="subcellular location">
    <subcellularLocation>
        <location evidence="1 12">Endoplasmic reticulum membrane</location>
        <topology evidence="1 12">Multi-pass membrane protein</topology>
    </subcellularLocation>
</comment>
<dbReference type="InterPro" id="IPR041672">
    <property type="entry name" value="Bap31/Bap29_C"/>
</dbReference>
<feature type="domain" description="BAP29/BAP31 transmembrane" evidence="14">
    <location>
        <begin position="1"/>
        <end position="135"/>
    </location>
</feature>
<evidence type="ECO:0000256" key="5">
    <source>
        <dbReference type="ARBA" id="ARBA00022703"/>
    </source>
</evidence>
<dbReference type="FunFam" id="1.20.5.110:FF:000011">
    <property type="entry name" value="B-cell receptor-associated protein 29"/>
    <property type="match status" value="1"/>
</dbReference>
<dbReference type="GO" id="GO:0006915">
    <property type="term" value="P:apoptotic process"/>
    <property type="evidence" value="ECO:0007669"/>
    <property type="project" value="UniProtKB-KW"/>
</dbReference>
<dbReference type="InterPro" id="IPR040463">
    <property type="entry name" value="BAP29/BAP31_N"/>
</dbReference>
<comment type="similarity">
    <text evidence="2 12">Belongs to the BCAP29/BCAP31 family.</text>
</comment>
<dbReference type="Proteomes" id="UP001168821">
    <property type="component" value="Unassembled WGS sequence"/>
</dbReference>
<dbReference type="Gene3D" id="1.20.5.110">
    <property type="match status" value="1"/>
</dbReference>
<accession>A0AA38MLC7</accession>
<keyword evidence="17" id="KW-1185">Reference proteome</keyword>
<comment type="function">
    <text evidence="12">May play a role in anterograde transport of membrane proteins from the endoplasmic reticulum to the Golgi.</text>
</comment>
<keyword evidence="10 13" id="KW-0175">Coiled coil</keyword>
<feature type="transmembrane region" description="Helical" evidence="12">
    <location>
        <begin position="7"/>
        <end position="28"/>
    </location>
</feature>
<evidence type="ECO:0000256" key="11">
    <source>
        <dbReference type="ARBA" id="ARBA00023136"/>
    </source>
</evidence>
<gene>
    <name evidence="16" type="ORF">Zmor_004834</name>
</gene>
<keyword evidence="11 12" id="KW-0472">Membrane</keyword>
<comment type="caution">
    <text evidence="16">The sequence shown here is derived from an EMBL/GenBank/DDBJ whole genome shotgun (WGS) entry which is preliminary data.</text>
</comment>
<feature type="domain" description="Bap31/Bap29 cytoplasmic coiled-coil" evidence="15">
    <location>
        <begin position="176"/>
        <end position="230"/>
    </location>
</feature>
<evidence type="ECO:0000256" key="13">
    <source>
        <dbReference type="SAM" id="Coils"/>
    </source>
</evidence>
<dbReference type="EMBL" id="JALNTZ010000002">
    <property type="protein sequence ID" value="KAJ3660384.1"/>
    <property type="molecule type" value="Genomic_DNA"/>
</dbReference>
<keyword evidence="9 12" id="KW-1133">Transmembrane helix</keyword>
<keyword evidence="7 12" id="KW-0931">ER-Golgi transport</keyword>
<dbReference type="GO" id="GO:0006888">
    <property type="term" value="P:endoplasmic reticulum to Golgi vesicle-mediated transport"/>
    <property type="evidence" value="ECO:0007669"/>
    <property type="project" value="UniProtKB-UniRule"/>
</dbReference>
<feature type="transmembrane region" description="Helical" evidence="12">
    <location>
        <begin position="48"/>
        <end position="67"/>
    </location>
</feature>